<accession>A0A0A8YQ75</accession>
<proteinExistence type="predicted"/>
<reference evidence="1" key="1">
    <citation type="submission" date="2014-09" db="EMBL/GenBank/DDBJ databases">
        <authorList>
            <person name="Magalhaes I.L.F."/>
            <person name="Oliveira U."/>
            <person name="Santos F.R."/>
            <person name="Vidigal T.H.D.A."/>
            <person name="Brescovit A.D."/>
            <person name="Santos A.J."/>
        </authorList>
    </citation>
    <scope>NUCLEOTIDE SEQUENCE</scope>
    <source>
        <tissue evidence="1">Shoot tissue taken approximately 20 cm above the soil surface</tissue>
    </source>
</reference>
<organism evidence="1">
    <name type="scientific">Arundo donax</name>
    <name type="common">Giant reed</name>
    <name type="synonym">Donax arundinaceus</name>
    <dbReference type="NCBI Taxonomy" id="35708"/>
    <lineage>
        <taxon>Eukaryota</taxon>
        <taxon>Viridiplantae</taxon>
        <taxon>Streptophyta</taxon>
        <taxon>Embryophyta</taxon>
        <taxon>Tracheophyta</taxon>
        <taxon>Spermatophyta</taxon>
        <taxon>Magnoliopsida</taxon>
        <taxon>Liliopsida</taxon>
        <taxon>Poales</taxon>
        <taxon>Poaceae</taxon>
        <taxon>PACMAD clade</taxon>
        <taxon>Arundinoideae</taxon>
        <taxon>Arundineae</taxon>
        <taxon>Arundo</taxon>
    </lineage>
</organism>
<sequence length="57" mass="6966">MARLRHHKNKVHNKHKNFRTTFMHIPNQKGCLQQNVPPQYWQFTASLWGEKQKRVKL</sequence>
<dbReference type="EMBL" id="GBRH01268966">
    <property type="protein sequence ID" value="JAD28929.1"/>
    <property type="molecule type" value="Transcribed_RNA"/>
</dbReference>
<protein>
    <submittedName>
        <fullName evidence="1">Uncharacterized protein</fullName>
    </submittedName>
</protein>
<name>A0A0A8YQ75_ARUDO</name>
<dbReference type="AlphaFoldDB" id="A0A0A8YQ75"/>
<evidence type="ECO:0000313" key="1">
    <source>
        <dbReference type="EMBL" id="JAD28929.1"/>
    </source>
</evidence>
<reference evidence="1" key="2">
    <citation type="journal article" date="2015" name="Data Brief">
        <title>Shoot transcriptome of the giant reed, Arundo donax.</title>
        <authorList>
            <person name="Barrero R.A."/>
            <person name="Guerrero F.D."/>
            <person name="Moolhuijzen P."/>
            <person name="Goolsby J.A."/>
            <person name="Tidwell J."/>
            <person name="Bellgard S.E."/>
            <person name="Bellgard M.I."/>
        </authorList>
    </citation>
    <scope>NUCLEOTIDE SEQUENCE</scope>
    <source>
        <tissue evidence="1">Shoot tissue taken approximately 20 cm above the soil surface</tissue>
    </source>
</reference>